<dbReference type="RefSeq" id="WP_101809360.1">
    <property type="nucleotide sequence ID" value="NZ_NFEZ01000004.1"/>
</dbReference>
<keyword evidence="2" id="KW-0732">Signal</keyword>
<proteinExistence type="predicted"/>
<feature type="coiled-coil region" evidence="1">
    <location>
        <begin position="67"/>
        <end position="94"/>
    </location>
</feature>
<feature type="coiled-coil region" evidence="1">
    <location>
        <begin position="141"/>
        <end position="189"/>
    </location>
</feature>
<protein>
    <recommendedName>
        <fullName evidence="5">N-terminal domain of peptidoglycan hydrolase CwlO-containing protein</fullName>
    </recommendedName>
</protein>
<gene>
    <name evidence="3" type="ORF">B8V81_4935</name>
</gene>
<keyword evidence="1" id="KW-0175">Coiled coil</keyword>
<organism evidence="3 4">
    <name type="scientific">Paenibacillus pasadenensis</name>
    <dbReference type="NCBI Taxonomy" id="217090"/>
    <lineage>
        <taxon>Bacteria</taxon>
        <taxon>Bacillati</taxon>
        <taxon>Bacillota</taxon>
        <taxon>Bacilli</taxon>
        <taxon>Bacillales</taxon>
        <taxon>Paenibacillaceae</taxon>
        <taxon>Paenibacillus</taxon>
    </lineage>
</organism>
<evidence type="ECO:0000313" key="4">
    <source>
        <dbReference type="Proteomes" id="UP000234789"/>
    </source>
</evidence>
<dbReference type="Gene3D" id="6.10.250.3150">
    <property type="match status" value="1"/>
</dbReference>
<evidence type="ECO:0008006" key="5">
    <source>
        <dbReference type="Google" id="ProtNLM"/>
    </source>
</evidence>
<feature type="signal peptide" evidence="2">
    <location>
        <begin position="1"/>
        <end position="26"/>
    </location>
</feature>
<keyword evidence="4" id="KW-1185">Reference proteome</keyword>
<dbReference type="EMBL" id="NFEZ01000004">
    <property type="protein sequence ID" value="PLT46504.1"/>
    <property type="molecule type" value="Genomic_DNA"/>
</dbReference>
<comment type="caution">
    <text evidence="3">The sequence shown here is derived from an EMBL/GenBank/DDBJ whole genome shotgun (WGS) entry which is preliminary data.</text>
</comment>
<dbReference type="Proteomes" id="UP000234789">
    <property type="component" value="Unassembled WGS sequence"/>
</dbReference>
<evidence type="ECO:0000313" key="3">
    <source>
        <dbReference type="EMBL" id="PLT46504.1"/>
    </source>
</evidence>
<sequence>MPKSFPARLASLLVLLIALAQLPAHALASAPAASSGGGSADAQRQLLEMSLRIVEIDQELGRIQTNRLQLQQRIDDSSGQLQRQEAQLQERKRQAGESLASYYMGKQEKLLGALLHVRSLGDLLRTLDLIELVVSGDRVKIADYRERSERLRADLARLSRERSELAALERQLTERRSQMDGLRQQLEREIAASDDPEATRSRVGSVQQLWESEGREKLRSYFKALAKAMNRLPDWLKEHPEHLKLDAGGYTLTLPDETLNRFLQEQDPALASFRFAFEDGRVVASGSEGQLELEAIGRYELVEEPKNGIRFRIDGLRFNGLDLPQSTIDELEQSFNLGFYPSKFISFVRVDSVQIQEHELLLRFKFSL</sequence>
<evidence type="ECO:0000256" key="1">
    <source>
        <dbReference type="SAM" id="Coils"/>
    </source>
</evidence>
<accession>A0A2N5N835</accession>
<dbReference type="AlphaFoldDB" id="A0A2N5N835"/>
<evidence type="ECO:0000256" key="2">
    <source>
        <dbReference type="SAM" id="SignalP"/>
    </source>
</evidence>
<reference evidence="3 4" key="1">
    <citation type="submission" date="2017-05" db="EMBL/GenBank/DDBJ databases">
        <title>Functional genome analysis of Paenibacillus pasadenensis strain R16: insights on endophytic life style and antifungal activity.</title>
        <authorList>
            <person name="Passera A."/>
            <person name="Marcolungo L."/>
            <person name="Casati P."/>
            <person name="Brasca M."/>
            <person name="Quaglino F."/>
            <person name="Delledonne M."/>
        </authorList>
    </citation>
    <scope>NUCLEOTIDE SEQUENCE [LARGE SCALE GENOMIC DNA]</scope>
    <source>
        <strain evidence="3 4">R16</strain>
    </source>
</reference>
<feature type="chain" id="PRO_5014807918" description="N-terminal domain of peptidoglycan hydrolase CwlO-containing protein" evidence="2">
    <location>
        <begin position="27"/>
        <end position="368"/>
    </location>
</feature>
<name>A0A2N5N835_9BACL</name>